<dbReference type="InterPro" id="IPR036188">
    <property type="entry name" value="FAD/NAD-bd_sf"/>
</dbReference>
<dbReference type="PRINTS" id="PR00368">
    <property type="entry name" value="FADPNR"/>
</dbReference>
<dbReference type="RefSeq" id="WP_145934090.1">
    <property type="nucleotide sequence ID" value="NZ_BNAV01000002.1"/>
</dbReference>
<dbReference type="GO" id="GO:0005737">
    <property type="term" value="C:cytoplasm"/>
    <property type="evidence" value="ECO:0007669"/>
    <property type="project" value="TreeGrafter"/>
</dbReference>
<dbReference type="EMBL" id="BNAV01000002">
    <property type="protein sequence ID" value="GHF45664.1"/>
    <property type="molecule type" value="Genomic_DNA"/>
</dbReference>
<evidence type="ECO:0000256" key="4">
    <source>
        <dbReference type="ARBA" id="ARBA00023002"/>
    </source>
</evidence>
<dbReference type="InterPro" id="IPR050446">
    <property type="entry name" value="FAD-oxidoreductase/Apoptosis"/>
</dbReference>
<evidence type="ECO:0000256" key="3">
    <source>
        <dbReference type="ARBA" id="ARBA00022827"/>
    </source>
</evidence>
<sequence>MTGNDRFVLVGGGPAAYAAARAYRDAGGDADVLLLSADIEPPYERPPLSKEFLRGEAGEDDLPLAPAGFYREHRIDVELGDPVVTLDPGERTVTTAAGRTVGYSHCLLATGAEPVRPPIPGADHPAIRTLRSASSGRELREAAKNARSVVVAGAGFIGCEAAISLSRLGVQVTVLCPEEEPQQRRLGSVAGRKLHRWLRCEGVSVLTDTRLLGVDDGYRIRTELVPLLDTDLVLLATGIRPRGELAERAGISTSQGRVCVDEHMRSSEPGVLAAGDVALAFHASARRPLVVEHWDDALTMGAIAGRTAAGAEASWTAPPGFRSVLGDRYLKYAAWGDGFDEAELVQHDDEAFTVWYTRDGVVVGVLTHDADADHERGVALVEAGRPRH</sequence>
<feature type="domain" description="FAD/NAD(P)-binding" evidence="5">
    <location>
        <begin position="7"/>
        <end position="300"/>
    </location>
</feature>
<dbReference type="InterPro" id="IPR023753">
    <property type="entry name" value="FAD/NAD-binding_dom"/>
</dbReference>
<organism evidence="6 7">
    <name type="scientific">Amycolatopsis bartoniae</name>
    <dbReference type="NCBI Taxonomy" id="941986"/>
    <lineage>
        <taxon>Bacteria</taxon>
        <taxon>Bacillati</taxon>
        <taxon>Actinomycetota</taxon>
        <taxon>Actinomycetes</taxon>
        <taxon>Pseudonocardiales</taxon>
        <taxon>Pseudonocardiaceae</taxon>
        <taxon>Amycolatopsis</taxon>
    </lineage>
</organism>
<proteinExistence type="predicted"/>
<protein>
    <recommendedName>
        <fullName evidence="5">FAD/NAD(P)-binding domain-containing protein</fullName>
    </recommendedName>
</protein>
<name>A0A8H9M8Z4_9PSEU</name>
<dbReference type="Gene3D" id="3.50.50.60">
    <property type="entry name" value="FAD/NAD(P)-binding domain"/>
    <property type="match status" value="2"/>
</dbReference>
<evidence type="ECO:0000256" key="1">
    <source>
        <dbReference type="ARBA" id="ARBA00001974"/>
    </source>
</evidence>
<dbReference type="Gene3D" id="3.30.390.30">
    <property type="match status" value="1"/>
</dbReference>
<keyword evidence="4" id="KW-0560">Oxidoreductase</keyword>
<dbReference type="OrthoDB" id="3568330at2"/>
<dbReference type="PANTHER" id="PTHR43557:SF2">
    <property type="entry name" value="RIESKE DOMAIN-CONTAINING PROTEIN-RELATED"/>
    <property type="match status" value="1"/>
</dbReference>
<keyword evidence="3" id="KW-0274">FAD</keyword>
<dbReference type="GO" id="GO:0016651">
    <property type="term" value="F:oxidoreductase activity, acting on NAD(P)H"/>
    <property type="evidence" value="ECO:0007669"/>
    <property type="project" value="TreeGrafter"/>
</dbReference>
<dbReference type="Pfam" id="PF07992">
    <property type="entry name" value="Pyr_redox_2"/>
    <property type="match status" value="1"/>
</dbReference>
<gene>
    <name evidence="6" type="ORF">GCM10017566_18390</name>
</gene>
<evidence type="ECO:0000313" key="6">
    <source>
        <dbReference type="EMBL" id="GHF45664.1"/>
    </source>
</evidence>
<dbReference type="SUPFAM" id="SSF55424">
    <property type="entry name" value="FAD/NAD-linked reductases, dimerisation (C-terminal) domain"/>
    <property type="match status" value="1"/>
</dbReference>
<dbReference type="InterPro" id="IPR016156">
    <property type="entry name" value="FAD/NAD-linked_Rdtase_dimer_sf"/>
</dbReference>
<dbReference type="SUPFAM" id="SSF51905">
    <property type="entry name" value="FAD/NAD(P)-binding domain"/>
    <property type="match status" value="2"/>
</dbReference>
<evidence type="ECO:0000259" key="5">
    <source>
        <dbReference type="Pfam" id="PF07992"/>
    </source>
</evidence>
<evidence type="ECO:0000313" key="7">
    <source>
        <dbReference type="Proteomes" id="UP000658656"/>
    </source>
</evidence>
<dbReference type="Proteomes" id="UP000658656">
    <property type="component" value="Unassembled WGS sequence"/>
</dbReference>
<comment type="cofactor">
    <cofactor evidence="1">
        <name>FAD</name>
        <dbReference type="ChEBI" id="CHEBI:57692"/>
    </cofactor>
</comment>
<reference evidence="6" key="2">
    <citation type="submission" date="2020-09" db="EMBL/GenBank/DDBJ databases">
        <authorList>
            <person name="Sun Q."/>
            <person name="Zhou Y."/>
        </authorList>
    </citation>
    <scope>NUCLEOTIDE SEQUENCE</scope>
    <source>
        <strain evidence="6">CGMCC 4.7679</strain>
    </source>
</reference>
<keyword evidence="2" id="KW-0285">Flavoprotein</keyword>
<dbReference type="AlphaFoldDB" id="A0A8H9M8Z4"/>
<comment type="caution">
    <text evidence="6">The sequence shown here is derived from an EMBL/GenBank/DDBJ whole genome shotgun (WGS) entry which is preliminary data.</text>
</comment>
<dbReference type="PANTHER" id="PTHR43557">
    <property type="entry name" value="APOPTOSIS-INDUCING FACTOR 1"/>
    <property type="match status" value="1"/>
</dbReference>
<reference evidence="6" key="1">
    <citation type="journal article" date="2014" name="Int. J. Syst. Evol. Microbiol.">
        <title>Complete genome sequence of Corynebacterium casei LMG S-19264T (=DSM 44701T), isolated from a smear-ripened cheese.</title>
        <authorList>
            <consortium name="US DOE Joint Genome Institute (JGI-PGF)"/>
            <person name="Walter F."/>
            <person name="Albersmeier A."/>
            <person name="Kalinowski J."/>
            <person name="Ruckert C."/>
        </authorList>
    </citation>
    <scope>NUCLEOTIDE SEQUENCE</scope>
    <source>
        <strain evidence="6">CGMCC 4.7679</strain>
    </source>
</reference>
<evidence type="ECO:0000256" key="2">
    <source>
        <dbReference type="ARBA" id="ARBA00022630"/>
    </source>
</evidence>
<accession>A0A8H9M8Z4</accession>
<keyword evidence="7" id="KW-1185">Reference proteome</keyword>
<dbReference type="PRINTS" id="PR00411">
    <property type="entry name" value="PNDRDTASEI"/>
</dbReference>